<dbReference type="GO" id="GO:1900376">
    <property type="term" value="P:regulation of secondary metabolite biosynthetic process"/>
    <property type="evidence" value="ECO:0007669"/>
    <property type="project" value="TreeGrafter"/>
</dbReference>
<keyword evidence="3 7" id="KW-0862">Zinc</keyword>
<dbReference type="InterPro" id="IPR036390">
    <property type="entry name" value="WH_DNA-bd_sf"/>
</dbReference>
<evidence type="ECO:0000256" key="2">
    <source>
        <dbReference type="ARBA" id="ARBA00022491"/>
    </source>
</evidence>
<dbReference type="InterPro" id="IPR010776">
    <property type="entry name" value="Hop2_WH_dom"/>
</dbReference>
<sequence length="137" mass="15628">MAEKKIKRERSSGTKTAILELLKAQNTALAHKDFHNHFGNTYDRVTIYRALDRLVDEGKLHRITNLDGVIQYALCKECESKDQSQHNHDHVHFSCEKCKKTTCMDSIAIRINLPSGYTVREQQILISGVCPECNALE</sequence>
<dbReference type="Gene3D" id="3.30.1490.190">
    <property type="match status" value="1"/>
</dbReference>
<keyword evidence="6" id="KW-0804">Transcription</keyword>
<dbReference type="EMBL" id="SSNZ01000003">
    <property type="protein sequence ID" value="THF50483.1"/>
    <property type="molecule type" value="Genomic_DNA"/>
</dbReference>
<comment type="caution">
    <text evidence="9">The sequence shown here is derived from an EMBL/GenBank/DDBJ whole genome shotgun (WGS) entry which is preliminary data.</text>
</comment>
<keyword evidence="4" id="KW-0805">Transcription regulation</keyword>
<evidence type="ECO:0000256" key="1">
    <source>
        <dbReference type="ARBA" id="ARBA00007957"/>
    </source>
</evidence>
<feature type="binding site" evidence="7">
    <location>
        <position position="95"/>
    </location>
    <ligand>
        <name>Zn(2+)</name>
        <dbReference type="ChEBI" id="CHEBI:29105"/>
    </ligand>
</feature>
<evidence type="ECO:0000313" key="9">
    <source>
        <dbReference type="EMBL" id="THF50483.1"/>
    </source>
</evidence>
<dbReference type="InterPro" id="IPR002481">
    <property type="entry name" value="FUR"/>
</dbReference>
<evidence type="ECO:0000256" key="3">
    <source>
        <dbReference type="ARBA" id="ARBA00022833"/>
    </source>
</evidence>
<evidence type="ECO:0000256" key="7">
    <source>
        <dbReference type="PIRSR" id="PIRSR602481-1"/>
    </source>
</evidence>
<dbReference type="Gene3D" id="1.10.10.10">
    <property type="entry name" value="Winged helix-like DNA-binding domain superfamily/Winged helix DNA-binding domain"/>
    <property type="match status" value="1"/>
</dbReference>
<evidence type="ECO:0000259" key="8">
    <source>
        <dbReference type="Pfam" id="PF07106"/>
    </source>
</evidence>
<dbReference type="InterPro" id="IPR043135">
    <property type="entry name" value="Fur_C"/>
</dbReference>
<dbReference type="SUPFAM" id="SSF46785">
    <property type="entry name" value="Winged helix' DNA-binding domain"/>
    <property type="match status" value="1"/>
</dbReference>
<dbReference type="AlphaFoldDB" id="A0A4S3ZY04"/>
<dbReference type="RefSeq" id="WP_136403029.1">
    <property type="nucleotide sequence ID" value="NZ_SSNZ01000003.1"/>
</dbReference>
<name>A0A4S3ZY04_9FLAO</name>
<keyword evidence="5" id="KW-0238">DNA-binding</keyword>
<dbReference type="GO" id="GO:0008270">
    <property type="term" value="F:zinc ion binding"/>
    <property type="evidence" value="ECO:0007669"/>
    <property type="project" value="TreeGrafter"/>
</dbReference>
<comment type="cofactor">
    <cofactor evidence="7">
        <name>Zn(2+)</name>
        <dbReference type="ChEBI" id="CHEBI:29105"/>
    </cofactor>
    <text evidence="7">Binds 1 zinc ion per subunit.</text>
</comment>
<feature type="binding site" evidence="7">
    <location>
        <position position="98"/>
    </location>
    <ligand>
        <name>Zn(2+)</name>
        <dbReference type="ChEBI" id="CHEBI:29105"/>
    </ligand>
</feature>
<dbReference type="OrthoDB" id="594893at2"/>
<reference evidence="9 10" key="1">
    <citation type="submission" date="2019-04" db="EMBL/GenBank/DDBJ databases">
        <title>Flavobacterium sp. nov. isolated from construction timber.</title>
        <authorList>
            <person name="Lin S.-Y."/>
            <person name="Chang C.-T."/>
            <person name="Young C.-C."/>
        </authorList>
    </citation>
    <scope>NUCLEOTIDE SEQUENCE [LARGE SCALE GENOMIC DNA]</scope>
    <source>
        <strain evidence="9 10">CC-CTC003</strain>
    </source>
</reference>
<evidence type="ECO:0000256" key="5">
    <source>
        <dbReference type="ARBA" id="ARBA00023125"/>
    </source>
</evidence>
<organism evidence="9 10">
    <name type="scientific">Flavobacterium supellecticarium</name>
    <dbReference type="NCBI Taxonomy" id="2565924"/>
    <lineage>
        <taxon>Bacteria</taxon>
        <taxon>Pseudomonadati</taxon>
        <taxon>Bacteroidota</taxon>
        <taxon>Flavobacteriia</taxon>
        <taxon>Flavobacteriales</taxon>
        <taxon>Flavobacteriaceae</taxon>
        <taxon>Flavobacterium</taxon>
    </lineage>
</organism>
<dbReference type="PANTHER" id="PTHR33202">
    <property type="entry name" value="ZINC UPTAKE REGULATION PROTEIN"/>
    <property type="match status" value="1"/>
</dbReference>
<proteinExistence type="inferred from homology"/>
<dbReference type="GO" id="GO:0003700">
    <property type="term" value="F:DNA-binding transcription factor activity"/>
    <property type="evidence" value="ECO:0007669"/>
    <property type="project" value="InterPro"/>
</dbReference>
<feature type="binding site" evidence="7">
    <location>
        <position position="130"/>
    </location>
    <ligand>
        <name>Zn(2+)</name>
        <dbReference type="ChEBI" id="CHEBI:29105"/>
    </ligand>
</feature>
<evidence type="ECO:0000256" key="6">
    <source>
        <dbReference type="ARBA" id="ARBA00023163"/>
    </source>
</evidence>
<accession>A0A4S3ZY04</accession>
<dbReference type="GO" id="GO:0000976">
    <property type="term" value="F:transcription cis-regulatory region binding"/>
    <property type="evidence" value="ECO:0007669"/>
    <property type="project" value="TreeGrafter"/>
</dbReference>
<feature type="domain" description="Homologous-pairing protein 2 winged helix" evidence="8">
    <location>
        <begin position="14"/>
        <end position="61"/>
    </location>
</feature>
<dbReference type="Proteomes" id="UP000307507">
    <property type="component" value="Unassembled WGS sequence"/>
</dbReference>
<comment type="similarity">
    <text evidence="1">Belongs to the Fur family.</text>
</comment>
<keyword evidence="10" id="KW-1185">Reference proteome</keyword>
<keyword evidence="7" id="KW-0479">Metal-binding</keyword>
<feature type="binding site" evidence="7">
    <location>
        <position position="133"/>
    </location>
    <ligand>
        <name>Zn(2+)</name>
        <dbReference type="ChEBI" id="CHEBI:29105"/>
    </ligand>
</feature>
<dbReference type="InterPro" id="IPR036388">
    <property type="entry name" value="WH-like_DNA-bd_sf"/>
</dbReference>
<keyword evidence="2" id="KW-0678">Repressor</keyword>
<evidence type="ECO:0000313" key="10">
    <source>
        <dbReference type="Proteomes" id="UP000307507"/>
    </source>
</evidence>
<protein>
    <submittedName>
        <fullName evidence="9">Fur family transcriptional regulator</fullName>
    </submittedName>
</protein>
<dbReference type="GO" id="GO:0045892">
    <property type="term" value="P:negative regulation of DNA-templated transcription"/>
    <property type="evidence" value="ECO:0007669"/>
    <property type="project" value="TreeGrafter"/>
</dbReference>
<gene>
    <name evidence="9" type="ORF">E6C50_09650</name>
</gene>
<dbReference type="Pfam" id="PF07106">
    <property type="entry name" value="WHD_TBPIP"/>
    <property type="match status" value="1"/>
</dbReference>
<dbReference type="PANTHER" id="PTHR33202:SF22">
    <property type="entry name" value="HYDROGEN PEROXIDE SENSITIVE REPRESSOR"/>
    <property type="match status" value="1"/>
</dbReference>
<evidence type="ECO:0000256" key="4">
    <source>
        <dbReference type="ARBA" id="ARBA00023015"/>
    </source>
</evidence>